<dbReference type="AlphaFoldDB" id="A0A0P1BMM1"/>
<reference evidence="1 2" key="1">
    <citation type="submission" date="2014-09" db="EMBL/GenBank/DDBJ databases">
        <authorList>
            <person name="Magalhaes I.L.F."/>
            <person name="Oliveira U."/>
            <person name="Santos F.R."/>
            <person name="Vidigal T.H.D.A."/>
            <person name="Brescovit A.D."/>
            <person name="Santos A.J."/>
        </authorList>
    </citation>
    <scope>NUCLEOTIDE SEQUENCE [LARGE SCALE GENOMIC DNA]</scope>
</reference>
<protein>
    <submittedName>
        <fullName evidence="1">Uncharacterized protein</fullName>
    </submittedName>
</protein>
<accession>A0A0P1BMM1</accession>
<keyword evidence="2" id="KW-1185">Reference proteome</keyword>
<dbReference type="EMBL" id="CCYA01000254">
    <property type="protein sequence ID" value="CEH17183.1"/>
    <property type="molecule type" value="Genomic_DNA"/>
</dbReference>
<proteinExistence type="predicted"/>
<organism evidence="1 2">
    <name type="scientific">Ceraceosorus bombacis</name>
    <dbReference type="NCBI Taxonomy" id="401625"/>
    <lineage>
        <taxon>Eukaryota</taxon>
        <taxon>Fungi</taxon>
        <taxon>Dikarya</taxon>
        <taxon>Basidiomycota</taxon>
        <taxon>Ustilaginomycotina</taxon>
        <taxon>Exobasidiomycetes</taxon>
        <taxon>Ceraceosorales</taxon>
        <taxon>Ceraceosoraceae</taxon>
        <taxon>Ceraceosorus</taxon>
    </lineage>
</organism>
<evidence type="ECO:0000313" key="2">
    <source>
        <dbReference type="Proteomes" id="UP000054845"/>
    </source>
</evidence>
<sequence length="81" mass="8665">MISLALATAAGARSGCSLHPAISSARQRSDSLAGDVAHLSHPLASQTLDLSYATARGRHITRIVTCFATPMFAYSCLLWRY</sequence>
<name>A0A0P1BMM1_9BASI</name>
<dbReference type="Proteomes" id="UP000054845">
    <property type="component" value="Unassembled WGS sequence"/>
</dbReference>
<evidence type="ECO:0000313" key="1">
    <source>
        <dbReference type="EMBL" id="CEH17183.1"/>
    </source>
</evidence>